<dbReference type="EMBL" id="CM047902">
    <property type="protein sequence ID" value="KAJ0095903.1"/>
    <property type="molecule type" value="Genomic_DNA"/>
</dbReference>
<gene>
    <name evidence="1" type="ORF">Patl1_16730</name>
</gene>
<keyword evidence="2" id="KW-1185">Reference proteome</keyword>
<name>A0ACC1BAP8_9ROSI</name>
<organism evidence="1 2">
    <name type="scientific">Pistacia atlantica</name>
    <dbReference type="NCBI Taxonomy" id="434234"/>
    <lineage>
        <taxon>Eukaryota</taxon>
        <taxon>Viridiplantae</taxon>
        <taxon>Streptophyta</taxon>
        <taxon>Embryophyta</taxon>
        <taxon>Tracheophyta</taxon>
        <taxon>Spermatophyta</taxon>
        <taxon>Magnoliopsida</taxon>
        <taxon>eudicotyledons</taxon>
        <taxon>Gunneridae</taxon>
        <taxon>Pentapetalae</taxon>
        <taxon>rosids</taxon>
        <taxon>malvids</taxon>
        <taxon>Sapindales</taxon>
        <taxon>Anacardiaceae</taxon>
        <taxon>Pistacia</taxon>
    </lineage>
</organism>
<reference evidence="2" key="1">
    <citation type="journal article" date="2023" name="G3 (Bethesda)">
        <title>Genome assembly and association tests identify interacting loci associated with vigor, precocity, and sex in interspecific pistachio rootstocks.</title>
        <authorList>
            <person name="Palmer W."/>
            <person name="Jacygrad E."/>
            <person name="Sagayaradj S."/>
            <person name="Cavanaugh K."/>
            <person name="Han R."/>
            <person name="Bertier L."/>
            <person name="Beede B."/>
            <person name="Kafkas S."/>
            <person name="Golino D."/>
            <person name="Preece J."/>
            <person name="Michelmore R."/>
        </authorList>
    </citation>
    <scope>NUCLEOTIDE SEQUENCE [LARGE SCALE GENOMIC DNA]</scope>
</reference>
<evidence type="ECO:0000313" key="2">
    <source>
        <dbReference type="Proteomes" id="UP001164250"/>
    </source>
</evidence>
<comment type="caution">
    <text evidence="1">The sequence shown here is derived from an EMBL/GenBank/DDBJ whole genome shotgun (WGS) entry which is preliminary data.</text>
</comment>
<evidence type="ECO:0000313" key="1">
    <source>
        <dbReference type="EMBL" id="KAJ0095903.1"/>
    </source>
</evidence>
<protein>
    <submittedName>
        <fullName evidence="1">Uncharacterized protein</fullName>
    </submittedName>
</protein>
<accession>A0ACC1BAP8</accession>
<dbReference type="Proteomes" id="UP001164250">
    <property type="component" value="Chromosome 6"/>
</dbReference>
<sequence length="388" mass="43715">MDSFIQQLRVKLSNVGQENREETSSSSRRIPLQKTQSFKGENKKAQNWLQRQFSRQMSRGYDSNIQMEHAAAVAAAAYAINSLEESRIPCQKKTTEGPFAFLTRLSSKKEDAPMSVPEITSEGPQRQPSVTRQKSKKDDVDEATRNLEPSLSRLRSKTEDTPVSMTEPGSGSKRFSGGPVDERPEIAAVEEKTPPKKKTLSFTDEVLNSSDITRSKRTPSKVTDPAPSMKSSPTFDDREAQKSTIKSERKARKPDAPPSIKPTIPSAETKRQSSEKPGTDETEADAWEISEMVKIKERYEKLNKTIQSWEEKKKKKARSKLDRAERQLEEKRLKTLTKFRSEMESIDQIAGGARAKAGESRRKEELKAKEKANIIRRTGKSPATCFCC</sequence>
<proteinExistence type="predicted"/>